<comment type="caution">
    <text evidence="1">The sequence shown here is derived from an EMBL/GenBank/DDBJ whole genome shotgun (WGS) entry which is preliminary data.</text>
</comment>
<dbReference type="EMBL" id="JAFVMF010000022">
    <property type="protein sequence ID" value="MBO1361422.1"/>
    <property type="molecule type" value="Genomic_DNA"/>
</dbReference>
<evidence type="ECO:0000313" key="2">
    <source>
        <dbReference type="Proteomes" id="UP000664771"/>
    </source>
</evidence>
<gene>
    <name evidence="1" type="ORF">J2D73_16680</name>
</gene>
<dbReference type="RefSeq" id="WP_207883148.1">
    <property type="nucleotide sequence ID" value="NZ_JAFVMF010000022.1"/>
</dbReference>
<protein>
    <submittedName>
        <fullName evidence="1">Uncharacterized protein</fullName>
    </submittedName>
</protein>
<reference evidence="1 2" key="1">
    <citation type="submission" date="2021-03" db="EMBL/GenBank/DDBJ databases">
        <title>The complete genome sequence of Acetobacter sacchari TBRC 11175.</title>
        <authorList>
            <person name="Charoenyingcharoen P."/>
            <person name="Yukphan P."/>
        </authorList>
    </citation>
    <scope>NUCLEOTIDE SEQUENCE [LARGE SCALE GENOMIC DNA]</scope>
    <source>
        <strain evidence="1 2">TBRC 11175</strain>
    </source>
</reference>
<organism evidence="1 2">
    <name type="scientific">Acetobacter sacchari</name>
    <dbReference type="NCBI Taxonomy" id="2661687"/>
    <lineage>
        <taxon>Bacteria</taxon>
        <taxon>Pseudomonadati</taxon>
        <taxon>Pseudomonadota</taxon>
        <taxon>Alphaproteobacteria</taxon>
        <taxon>Acetobacterales</taxon>
        <taxon>Acetobacteraceae</taxon>
        <taxon>Acetobacter</taxon>
    </lineage>
</organism>
<dbReference type="Proteomes" id="UP000664771">
    <property type="component" value="Unassembled WGS sequence"/>
</dbReference>
<keyword evidence="2" id="KW-1185">Reference proteome</keyword>
<name>A0ABS3LZV5_9PROT</name>
<evidence type="ECO:0000313" key="1">
    <source>
        <dbReference type="EMBL" id="MBO1361422.1"/>
    </source>
</evidence>
<accession>A0ABS3LZV5</accession>
<proteinExistence type="predicted"/>
<sequence length="139" mass="14391">MKITRLFLSAPHNPASGNATPSGIADAIQVPVAPLGAAVVFPGTLAGDTPANVVLVANKGVVPLILTYTDGVSTLPDSVPRIPARRHVIDPFKRAYLADAAGLAVSYWGGPFTVIAGRFHFGVVEETSAPDHPDALETL</sequence>